<keyword evidence="5" id="KW-0251">Elongation factor</keyword>
<evidence type="ECO:0000313" key="5">
    <source>
        <dbReference type="EMBL" id="PKV76568.1"/>
    </source>
</evidence>
<evidence type="ECO:0000313" key="6">
    <source>
        <dbReference type="Proteomes" id="UP000233766"/>
    </source>
</evidence>
<dbReference type="GO" id="GO:0005525">
    <property type="term" value="F:GTP binding"/>
    <property type="evidence" value="ECO:0007669"/>
    <property type="project" value="UniProtKB-KW"/>
</dbReference>
<dbReference type="GO" id="GO:0003746">
    <property type="term" value="F:translation elongation factor activity"/>
    <property type="evidence" value="ECO:0007669"/>
    <property type="project" value="UniProtKB-KW"/>
</dbReference>
<reference evidence="5 6" key="1">
    <citation type="submission" date="2017-12" db="EMBL/GenBank/DDBJ databases">
        <title>Sequencing the genomes of 1000 Actinobacteria strains.</title>
        <authorList>
            <person name="Klenk H.-P."/>
        </authorList>
    </citation>
    <scope>NUCLEOTIDE SEQUENCE [LARGE SCALE GENOMIC DNA]</scope>
    <source>
        <strain evidence="5 6">DSM 44489</strain>
    </source>
</reference>
<evidence type="ECO:0000256" key="2">
    <source>
        <dbReference type="ARBA" id="ARBA00022917"/>
    </source>
</evidence>
<dbReference type="AlphaFoldDB" id="A0A2N3V4M0"/>
<protein>
    <submittedName>
        <fullName evidence="5">Elongation factor G</fullName>
    </submittedName>
</protein>
<organism evidence="5 6">
    <name type="scientific">Nocardia fluminea</name>
    <dbReference type="NCBI Taxonomy" id="134984"/>
    <lineage>
        <taxon>Bacteria</taxon>
        <taxon>Bacillati</taxon>
        <taxon>Actinomycetota</taxon>
        <taxon>Actinomycetes</taxon>
        <taxon>Mycobacteriales</taxon>
        <taxon>Nocardiaceae</taxon>
        <taxon>Nocardia</taxon>
    </lineage>
</organism>
<dbReference type="SUPFAM" id="SSF52540">
    <property type="entry name" value="P-loop containing nucleoside triphosphate hydrolases"/>
    <property type="match status" value="1"/>
</dbReference>
<comment type="caution">
    <text evidence="5">The sequence shown here is derived from an EMBL/GenBank/DDBJ whole genome shotgun (WGS) entry which is preliminary data.</text>
</comment>
<dbReference type="GO" id="GO:0003924">
    <property type="term" value="F:GTPase activity"/>
    <property type="evidence" value="ECO:0007669"/>
    <property type="project" value="InterPro"/>
</dbReference>
<keyword evidence="3" id="KW-0342">GTP-binding</keyword>
<dbReference type="PANTHER" id="PTHR43261:SF1">
    <property type="entry name" value="RIBOSOME-RELEASING FACTOR 2, MITOCHONDRIAL"/>
    <property type="match status" value="1"/>
</dbReference>
<evidence type="ECO:0000259" key="4">
    <source>
        <dbReference type="Pfam" id="PF00009"/>
    </source>
</evidence>
<dbReference type="OrthoDB" id="4525121at2"/>
<dbReference type="PANTHER" id="PTHR43261">
    <property type="entry name" value="TRANSLATION ELONGATION FACTOR G-RELATED"/>
    <property type="match status" value="1"/>
</dbReference>
<name>A0A2N3V4M0_9NOCA</name>
<keyword evidence="1" id="KW-0547">Nucleotide-binding</keyword>
<accession>A0A2N3V4M0</accession>
<dbReference type="RefSeq" id="WP_101469217.1">
    <property type="nucleotide sequence ID" value="NZ_PJMW01000004.1"/>
</dbReference>
<sequence length="250" mass="26872">MGTKAIDPQSIRNVTIIGEAGETARVVRRLRRCLGATENAIHWSMDGVEHTIRVAELSGDALIADLERSIRVADAVIVVVDAAAHATPRLETILRVADDHQVARLCLVGGLDQPTADFDRCVRTIADARGAAPLALQIPVGAGVGFDVIDLVPLSALDAAATESLGSPGQPAERWCRSLVATLTEQHPADSLTVPDLHTRIRRRTRNGDIVPILCATPLTRDDIAPLLDAIVRYLPSPLYVCQPEHALDY</sequence>
<dbReference type="EMBL" id="PJMW01000004">
    <property type="protein sequence ID" value="PKV76568.1"/>
    <property type="molecule type" value="Genomic_DNA"/>
</dbReference>
<keyword evidence="6" id="KW-1185">Reference proteome</keyword>
<proteinExistence type="predicted"/>
<feature type="domain" description="Tr-type G" evidence="4">
    <location>
        <begin position="35"/>
        <end position="237"/>
    </location>
</feature>
<gene>
    <name evidence="5" type="ORF">ATK86_7501</name>
</gene>
<dbReference type="InterPro" id="IPR027417">
    <property type="entry name" value="P-loop_NTPase"/>
</dbReference>
<dbReference type="Gene3D" id="3.40.50.300">
    <property type="entry name" value="P-loop containing nucleotide triphosphate hydrolases"/>
    <property type="match status" value="1"/>
</dbReference>
<evidence type="ECO:0000256" key="3">
    <source>
        <dbReference type="ARBA" id="ARBA00023134"/>
    </source>
</evidence>
<dbReference type="InterPro" id="IPR000795">
    <property type="entry name" value="T_Tr_GTP-bd_dom"/>
</dbReference>
<dbReference type="GO" id="GO:0032790">
    <property type="term" value="P:ribosome disassembly"/>
    <property type="evidence" value="ECO:0007669"/>
    <property type="project" value="TreeGrafter"/>
</dbReference>
<evidence type="ECO:0000256" key="1">
    <source>
        <dbReference type="ARBA" id="ARBA00022741"/>
    </source>
</evidence>
<dbReference type="Proteomes" id="UP000233766">
    <property type="component" value="Unassembled WGS sequence"/>
</dbReference>
<keyword evidence="2" id="KW-0648">Protein biosynthesis</keyword>
<dbReference type="Pfam" id="PF00009">
    <property type="entry name" value="GTP_EFTU"/>
    <property type="match status" value="1"/>
</dbReference>